<dbReference type="Pfam" id="PF07690">
    <property type="entry name" value="MFS_1"/>
    <property type="match status" value="1"/>
</dbReference>
<dbReference type="AlphaFoldDB" id="A0A9P4XTW9"/>
<feature type="domain" description="Major facilitator superfamily (MFS) profile" evidence="4">
    <location>
        <begin position="234"/>
        <end position="419"/>
    </location>
</feature>
<feature type="transmembrane region" description="Helical" evidence="3">
    <location>
        <begin position="22"/>
        <end position="46"/>
    </location>
</feature>
<name>A0A9P4XTW9_CRYP1</name>
<dbReference type="SUPFAM" id="SSF103473">
    <property type="entry name" value="MFS general substrate transporter"/>
    <property type="match status" value="1"/>
</dbReference>
<feature type="transmembrane region" description="Helical" evidence="3">
    <location>
        <begin position="275"/>
        <end position="295"/>
    </location>
</feature>
<dbReference type="InterPro" id="IPR036259">
    <property type="entry name" value="MFS_trans_sf"/>
</dbReference>
<feature type="transmembrane region" description="Helical" evidence="3">
    <location>
        <begin position="92"/>
        <end position="109"/>
    </location>
</feature>
<feature type="transmembrane region" description="Helical" evidence="3">
    <location>
        <begin position="302"/>
        <end position="320"/>
    </location>
</feature>
<protein>
    <submittedName>
        <fullName evidence="5">MFS general substrate transporter</fullName>
    </submittedName>
</protein>
<feature type="transmembrane region" description="Helical" evidence="3">
    <location>
        <begin position="326"/>
        <end position="352"/>
    </location>
</feature>
<feature type="transmembrane region" description="Helical" evidence="3">
    <location>
        <begin position="392"/>
        <end position="415"/>
    </location>
</feature>
<evidence type="ECO:0000256" key="3">
    <source>
        <dbReference type="SAM" id="Phobius"/>
    </source>
</evidence>
<keyword evidence="3" id="KW-0812">Transmembrane</keyword>
<feature type="transmembrane region" description="Helical" evidence="3">
    <location>
        <begin position="66"/>
        <end position="85"/>
    </location>
</feature>
<proteinExistence type="inferred from homology"/>
<keyword evidence="6" id="KW-1185">Reference proteome</keyword>
<sequence>MSTGHADSEESAEARPNGGLEAWLQVAGAFVLYFNTWGLLTSFGAFEEYYASDLLSSHTSFEISTIGSLQSFLMVFLGVVTGPLFDMGYFKHLSVIGSLLIVGGTMAQSTCSNLWQLLLAQGACIGAGTGCLAILSVGVPSMWFDTRLPLANGLAACGSGVGGVVFPIVFRRLNTAVGFGWAVRVIGFIALGTLGFANTTMRIPSTSAQSGKRTKRQHRALYDPTALREAPYCLFVVGCFTVFLGLYVPYFYVPSYATAILTKTSQQSHLNGDDLLSILNGVSTVGRVLAGYLAINIGPQNLIVIVAGLTSVVTFCFMAVESNLAGMVALVCFYGFLTGAFFALQPSVYVCLSSHRPDVIGTRFGMAFTIMSFGMLFGSPIAGALMRQAGFWVSWTWAGVCIAAGAILIVLVCAVHEMA</sequence>
<evidence type="ECO:0000313" key="5">
    <source>
        <dbReference type="EMBL" id="KAF3761229.1"/>
    </source>
</evidence>
<keyword evidence="3" id="KW-1133">Transmembrane helix</keyword>
<evidence type="ECO:0000256" key="2">
    <source>
        <dbReference type="ARBA" id="ARBA00006727"/>
    </source>
</evidence>
<feature type="transmembrane region" description="Helical" evidence="3">
    <location>
        <begin position="364"/>
        <end position="386"/>
    </location>
</feature>
<keyword evidence="3" id="KW-0472">Membrane</keyword>
<dbReference type="GeneID" id="63838861"/>
<dbReference type="PANTHER" id="PTHR11360">
    <property type="entry name" value="MONOCARBOXYLATE TRANSPORTER"/>
    <property type="match status" value="1"/>
</dbReference>
<comment type="subcellular location">
    <subcellularLocation>
        <location evidence="1">Membrane</location>
        <topology evidence="1">Multi-pass membrane protein</topology>
    </subcellularLocation>
</comment>
<dbReference type="InterPro" id="IPR020846">
    <property type="entry name" value="MFS_dom"/>
</dbReference>
<dbReference type="RefSeq" id="XP_040772208.1">
    <property type="nucleotide sequence ID" value="XM_040921732.1"/>
</dbReference>
<feature type="transmembrane region" description="Helical" evidence="3">
    <location>
        <begin position="232"/>
        <end position="252"/>
    </location>
</feature>
<accession>A0A9P4XTW9</accession>
<feature type="transmembrane region" description="Helical" evidence="3">
    <location>
        <begin position="115"/>
        <end position="138"/>
    </location>
</feature>
<dbReference type="InterPro" id="IPR050327">
    <property type="entry name" value="Proton-linked_MCT"/>
</dbReference>
<dbReference type="EMBL" id="MU032351">
    <property type="protein sequence ID" value="KAF3761229.1"/>
    <property type="molecule type" value="Genomic_DNA"/>
</dbReference>
<dbReference type="PANTHER" id="PTHR11360:SF234">
    <property type="entry name" value="MFS-TYPE TRANSPORTER DBAD-RELATED"/>
    <property type="match status" value="1"/>
</dbReference>
<dbReference type="Proteomes" id="UP000803844">
    <property type="component" value="Unassembled WGS sequence"/>
</dbReference>
<feature type="transmembrane region" description="Helical" evidence="3">
    <location>
        <begin position="176"/>
        <end position="197"/>
    </location>
</feature>
<evidence type="ECO:0000313" key="6">
    <source>
        <dbReference type="Proteomes" id="UP000803844"/>
    </source>
</evidence>
<dbReference type="GO" id="GO:0022857">
    <property type="term" value="F:transmembrane transporter activity"/>
    <property type="evidence" value="ECO:0007669"/>
    <property type="project" value="InterPro"/>
</dbReference>
<dbReference type="OrthoDB" id="6509908at2759"/>
<gene>
    <name evidence="5" type="ORF">M406DRAFT_342066</name>
</gene>
<dbReference type="InterPro" id="IPR011701">
    <property type="entry name" value="MFS"/>
</dbReference>
<comment type="similarity">
    <text evidence="2">Belongs to the major facilitator superfamily. Monocarboxylate porter (TC 2.A.1.13) family.</text>
</comment>
<dbReference type="PROSITE" id="PS50850">
    <property type="entry name" value="MFS"/>
    <property type="match status" value="1"/>
</dbReference>
<evidence type="ECO:0000259" key="4">
    <source>
        <dbReference type="PROSITE" id="PS50850"/>
    </source>
</evidence>
<feature type="transmembrane region" description="Helical" evidence="3">
    <location>
        <begin position="150"/>
        <end position="170"/>
    </location>
</feature>
<dbReference type="GO" id="GO:0016020">
    <property type="term" value="C:membrane"/>
    <property type="evidence" value="ECO:0007669"/>
    <property type="project" value="UniProtKB-SubCell"/>
</dbReference>
<reference evidence="5" key="1">
    <citation type="journal article" date="2020" name="Phytopathology">
        <title>Genome sequence of the chestnut blight fungus Cryphonectria parasitica EP155: A fundamental resource for an archetypical invasive plant pathogen.</title>
        <authorList>
            <person name="Crouch J.A."/>
            <person name="Dawe A."/>
            <person name="Aerts A."/>
            <person name="Barry K."/>
            <person name="Churchill A.C.L."/>
            <person name="Grimwood J."/>
            <person name="Hillman B."/>
            <person name="Milgroom M.G."/>
            <person name="Pangilinan J."/>
            <person name="Smith M."/>
            <person name="Salamov A."/>
            <person name="Schmutz J."/>
            <person name="Yadav J."/>
            <person name="Grigoriev I.V."/>
            <person name="Nuss D."/>
        </authorList>
    </citation>
    <scope>NUCLEOTIDE SEQUENCE</scope>
    <source>
        <strain evidence="5">EP155</strain>
    </source>
</reference>
<evidence type="ECO:0000256" key="1">
    <source>
        <dbReference type="ARBA" id="ARBA00004141"/>
    </source>
</evidence>
<comment type="caution">
    <text evidence="5">The sequence shown here is derived from an EMBL/GenBank/DDBJ whole genome shotgun (WGS) entry which is preliminary data.</text>
</comment>
<organism evidence="5 6">
    <name type="scientific">Cryphonectria parasitica (strain ATCC 38755 / EP155)</name>
    <dbReference type="NCBI Taxonomy" id="660469"/>
    <lineage>
        <taxon>Eukaryota</taxon>
        <taxon>Fungi</taxon>
        <taxon>Dikarya</taxon>
        <taxon>Ascomycota</taxon>
        <taxon>Pezizomycotina</taxon>
        <taxon>Sordariomycetes</taxon>
        <taxon>Sordariomycetidae</taxon>
        <taxon>Diaporthales</taxon>
        <taxon>Cryphonectriaceae</taxon>
        <taxon>Cryphonectria-Endothia species complex</taxon>
        <taxon>Cryphonectria</taxon>
    </lineage>
</organism>
<dbReference type="Gene3D" id="1.20.1250.20">
    <property type="entry name" value="MFS general substrate transporter like domains"/>
    <property type="match status" value="2"/>
</dbReference>